<dbReference type="PANTHER" id="PTHR43045:SF7">
    <property type="entry name" value="MAJOR FACILITATOR SUPERFAMILY TRANSPORTER"/>
    <property type="match status" value="1"/>
</dbReference>
<keyword evidence="5 7" id="KW-1133">Transmembrane helix</keyword>
<dbReference type="InterPro" id="IPR005828">
    <property type="entry name" value="MFS_sugar_transport-like"/>
</dbReference>
<dbReference type="AlphaFoldDB" id="A0A5E4WCY8"/>
<evidence type="ECO:0000256" key="2">
    <source>
        <dbReference type="ARBA" id="ARBA00022448"/>
    </source>
</evidence>
<proteinExistence type="predicted"/>
<dbReference type="GO" id="GO:0022857">
    <property type="term" value="F:transmembrane transporter activity"/>
    <property type="evidence" value="ECO:0007669"/>
    <property type="project" value="InterPro"/>
</dbReference>
<dbReference type="RefSeq" id="WP_150613788.1">
    <property type="nucleotide sequence ID" value="NZ_CABPRU010000008.1"/>
</dbReference>
<comment type="subcellular location">
    <subcellularLocation>
        <location evidence="1">Cell membrane</location>
        <topology evidence="1">Multi-pass membrane protein</topology>
    </subcellularLocation>
</comment>
<accession>A0A5E4WCY8</accession>
<dbReference type="PANTHER" id="PTHR43045">
    <property type="entry name" value="SHIKIMATE TRANSPORTER"/>
    <property type="match status" value="1"/>
</dbReference>
<keyword evidence="6 7" id="KW-0472">Membrane</keyword>
<dbReference type="InterPro" id="IPR020846">
    <property type="entry name" value="MFS_dom"/>
</dbReference>
<feature type="transmembrane region" description="Helical" evidence="7">
    <location>
        <begin position="156"/>
        <end position="177"/>
    </location>
</feature>
<keyword evidence="10" id="KW-1185">Reference proteome</keyword>
<evidence type="ECO:0000256" key="1">
    <source>
        <dbReference type="ARBA" id="ARBA00004651"/>
    </source>
</evidence>
<dbReference type="PROSITE" id="PS50850">
    <property type="entry name" value="MFS"/>
    <property type="match status" value="1"/>
</dbReference>
<keyword evidence="3" id="KW-1003">Cell membrane</keyword>
<evidence type="ECO:0000313" key="9">
    <source>
        <dbReference type="EMBL" id="VVE22438.1"/>
    </source>
</evidence>
<dbReference type="InterPro" id="IPR011701">
    <property type="entry name" value="MFS"/>
</dbReference>
<protein>
    <submittedName>
        <fullName evidence="9">Proline/betaine transporter</fullName>
    </submittedName>
</protein>
<gene>
    <name evidence="9" type="primary">proP_3</name>
    <name evidence="9" type="ORF">PTE31013_03233</name>
</gene>
<sequence length="450" mass="47653">MNTHHRQPAAPRQMLKIIATSSLGTMLEYYDFFVYVALTGTLTQLFLPSADRTVAALVGVATFGIAYLARPIGTIIFSPMADRIGRKKTFVITLALMGIATVGIGCLPTYGAVGVAAPVALLVLRITQGIALGGEYGSAVVYVVEYAPQDKRGMFTSVLQSTAGVGLLLALAIVSALRLTLDAHAFAAWGWRVPFLVSAPIVAIATMIRLGMKETPVFVEMQASGRLSKAPLSDTVTSKTSWKAILVAIFGAQGGTSVSLYTSVVYMLYFLQNVLKVEPTHASLCVAVGIVIATPMFPVFGRLSDRIGRARVMFIGILVWMACAYPAFAGIRTGVLNGAWGVVAALITVLAVLTAMIMAPLPAFIAECFPPQSRTTGFGLAQQLGNILFGGFLPLISLSLVALTGNQLAGVAYSITSLVPCLAVTYFWGFKRDRASRRSEVMSAPAPVGD</sequence>
<feature type="transmembrane region" description="Helical" evidence="7">
    <location>
        <begin position="281"/>
        <end position="300"/>
    </location>
</feature>
<dbReference type="GO" id="GO:0005886">
    <property type="term" value="C:plasma membrane"/>
    <property type="evidence" value="ECO:0007669"/>
    <property type="project" value="UniProtKB-SubCell"/>
</dbReference>
<feature type="transmembrane region" description="Helical" evidence="7">
    <location>
        <begin position="189"/>
        <end position="208"/>
    </location>
</feature>
<dbReference type="CDD" id="cd17369">
    <property type="entry name" value="MFS_ShiA_like"/>
    <property type="match status" value="1"/>
</dbReference>
<evidence type="ECO:0000256" key="7">
    <source>
        <dbReference type="SAM" id="Phobius"/>
    </source>
</evidence>
<dbReference type="EMBL" id="CABPRU010000008">
    <property type="protein sequence ID" value="VVE22438.1"/>
    <property type="molecule type" value="Genomic_DNA"/>
</dbReference>
<evidence type="ECO:0000256" key="6">
    <source>
        <dbReference type="ARBA" id="ARBA00023136"/>
    </source>
</evidence>
<keyword evidence="2" id="KW-0813">Transport</keyword>
<evidence type="ECO:0000256" key="5">
    <source>
        <dbReference type="ARBA" id="ARBA00022989"/>
    </source>
</evidence>
<reference evidence="9 10" key="1">
    <citation type="submission" date="2019-08" db="EMBL/GenBank/DDBJ databases">
        <authorList>
            <person name="Peeters C."/>
        </authorList>
    </citation>
    <scope>NUCLEOTIDE SEQUENCE [LARGE SCALE GENOMIC DNA]</scope>
    <source>
        <strain evidence="9 10">LMG 31013</strain>
    </source>
</reference>
<feature type="transmembrane region" description="Helical" evidence="7">
    <location>
        <begin position="245"/>
        <end position="269"/>
    </location>
</feature>
<name>A0A5E4WCY8_9BURK</name>
<feature type="transmembrane region" description="Helical" evidence="7">
    <location>
        <begin position="90"/>
        <end position="113"/>
    </location>
</feature>
<dbReference type="Gene3D" id="1.20.1250.20">
    <property type="entry name" value="MFS general substrate transporter like domains"/>
    <property type="match status" value="2"/>
</dbReference>
<evidence type="ECO:0000256" key="4">
    <source>
        <dbReference type="ARBA" id="ARBA00022692"/>
    </source>
</evidence>
<evidence type="ECO:0000259" key="8">
    <source>
        <dbReference type="PROSITE" id="PS50850"/>
    </source>
</evidence>
<organism evidence="9 10">
    <name type="scientific">Pandoraea terrigena</name>
    <dbReference type="NCBI Taxonomy" id="2508292"/>
    <lineage>
        <taxon>Bacteria</taxon>
        <taxon>Pseudomonadati</taxon>
        <taxon>Pseudomonadota</taxon>
        <taxon>Betaproteobacteria</taxon>
        <taxon>Burkholderiales</taxon>
        <taxon>Burkholderiaceae</taxon>
        <taxon>Pandoraea</taxon>
    </lineage>
</organism>
<feature type="transmembrane region" description="Helical" evidence="7">
    <location>
        <begin position="29"/>
        <end position="47"/>
    </location>
</feature>
<feature type="transmembrane region" description="Helical" evidence="7">
    <location>
        <begin position="343"/>
        <end position="366"/>
    </location>
</feature>
<dbReference type="OrthoDB" id="6766492at2"/>
<feature type="transmembrane region" description="Helical" evidence="7">
    <location>
        <begin position="387"/>
        <end position="405"/>
    </location>
</feature>
<evidence type="ECO:0000313" key="10">
    <source>
        <dbReference type="Proteomes" id="UP000334380"/>
    </source>
</evidence>
<dbReference type="Pfam" id="PF07690">
    <property type="entry name" value="MFS_1"/>
    <property type="match status" value="1"/>
</dbReference>
<dbReference type="Proteomes" id="UP000334380">
    <property type="component" value="Unassembled WGS sequence"/>
</dbReference>
<keyword evidence="4 7" id="KW-0812">Transmembrane</keyword>
<feature type="transmembrane region" description="Helical" evidence="7">
    <location>
        <begin position="411"/>
        <end position="430"/>
    </location>
</feature>
<feature type="transmembrane region" description="Helical" evidence="7">
    <location>
        <begin position="119"/>
        <end position="144"/>
    </location>
</feature>
<feature type="domain" description="Major facilitator superfamily (MFS) profile" evidence="8">
    <location>
        <begin position="17"/>
        <end position="435"/>
    </location>
</feature>
<dbReference type="Pfam" id="PF00083">
    <property type="entry name" value="Sugar_tr"/>
    <property type="match status" value="1"/>
</dbReference>
<feature type="transmembrane region" description="Helical" evidence="7">
    <location>
        <begin position="312"/>
        <end position="331"/>
    </location>
</feature>
<dbReference type="InterPro" id="IPR036259">
    <property type="entry name" value="MFS_trans_sf"/>
</dbReference>
<feature type="transmembrane region" description="Helical" evidence="7">
    <location>
        <begin position="53"/>
        <end position="69"/>
    </location>
</feature>
<evidence type="ECO:0000256" key="3">
    <source>
        <dbReference type="ARBA" id="ARBA00022475"/>
    </source>
</evidence>
<dbReference type="SUPFAM" id="SSF103473">
    <property type="entry name" value="MFS general substrate transporter"/>
    <property type="match status" value="1"/>
</dbReference>